<gene>
    <name evidence="2" type="ORF">HEQ44_08305</name>
</gene>
<organism evidence="2 3">
    <name type="scientific">Levilactobacillus tujiorum</name>
    <dbReference type="NCBI Taxonomy" id="2912243"/>
    <lineage>
        <taxon>Bacteria</taxon>
        <taxon>Bacillati</taxon>
        <taxon>Bacillota</taxon>
        <taxon>Bacilli</taxon>
        <taxon>Lactobacillales</taxon>
        <taxon>Lactobacillaceae</taxon>
        <taxon>Levilactobacillus</taxon>
    </lineage>
</organism>
<accession>A0ABX1L8H8</accession>
<feature type="transmembrane region" description="Helical" evidence="1">
    <location>
        <begin position="37"/>
        <end position="56"/>
    </location>
</feature>
<dbReference type="Pfam" id="PF11683">
    <property type="entry name" value="DUF3278"/>
    <property type="match status" value="1"/>
</dbReference>
<keyword evidence="1" id="KW-0812">Transmembrane</keyword>
<evidence type="ECO:0000313" key="2">
    <source>
        <dbReference type="EMBL" id="NLR30187.1"/>
    </source>
</evidence>
<keyword evidence="1" id="KW-0472">Membrane</keyword>
<sequence length="164" mass="18842">MQNTPFAIWIKHLFHIKTGLASPLLQEANQVGANAFLYLYVYLLCTSLLFAILTPWMSKSNLIQLILLTNFVVTILISTLYVKESLFLIGLKKFASFPTLKELFSIMIKQALFFYFMMAFLDLSTQQRSFYHALTSPRLLIGSLIFGIAFTIQPGIEMFKNRRP</sequence>
<feature type="transmembrane region" description="Helical" evidence="1">
    <location>
        <begin position="141"/>
        <end position="159"/>
    </location>
</feature>
<feature type="transmembrane region" description="Helical" evidence="1">
    <location>
        <begin position="62"/>
        <end position="82"/>
    </location>
</feature>
<protein>
    <submittedName>
        <fullName evidence="2">DUF3278 domain-containing protein</fullName>
    </submittedName>
</protein>
<keyword evidence="1" id="KW-1133">Transmembrane helix</keyword>
<proteinExistence type="predicted"/>
<dbReference type="EMBL" id="JAAVSD010000023">
    <property type="protein sequence ID" value="NLR30187.1"/>
    <property type="molecule type" value="Genomic_DNA"/>
</dbReference>
<evidence type="ECO:0000313" key="3">
    <source>
        <dbReference type="Proteomes" id="UP000707477"/>
    </source>
</evidence>
<keyword evidence="3" id="KW-1185">Reference proteome</keyword>
<dbReference type="RefSeq" id="WP_168850505.1">
    <property type="nucleotide sequence ID" value="NZ_JAAVSD010000023.1"/>
</dbReference>
<dbReference type="Proteomes" id="UP000707477">
    <property type="component" value="Unassembled WGS sequence"/>
</dbReference>
<feature type="transmembrane region" description="Helical" evidence="1">
    <location>
        <begin position="103"/>
        <end position="121"/>
    </location>
</feature>
<dbReference type="InterPro" id="IPR021697">
    <property type="entry name" value="DUF3278"/>
</dbReference>
<name>A0ABX1L8H8_9LACO</name>
<reference evidence="2 3" key="1">
    <citation type="submission" date="2020-03" db="EMBL/GenBank/DDBJ databases">
        <authorList>
            <person name="Zhang Z."/>
            <person name="Guo Z."/>
            <person name="Hou Q."/>
            <person name="Shen X."/>
        </authorList>
    </citation>
    <scope>NUCLEOTIDE SEQUENCE [LARGE SCALE GENOMIC DNA]</scope>
    <source>
        <strain evidence="2 3">HBUAS51329</strain>
    </source>
</reference>
<evidence type="ECO:0000256" key="1">
    <source>
        <dbReference type="SAM" id="Phobius"/>
    </source>
</evidence>
<comment type="caution">
    <text evidence="2">The sequence shown here is derived from an EMBL/GenBank/DDBJ whole genome shotgun (WGS) entry which is preliminary data.</text>
</comment>